<evidence type="ECO:0000256" key="1">
    <source>
        <dbReference type="SAM" id="SignalP"/>
    </source>
</evidence>
<comment type="caution">
    <text evidence="2">The sequence shown here is derived from an EMBL/GenBank/DDBJ whole genome shotgun (WGS) entry which is preliminary data.</text>
</comment>
<dbReference type="AlphaFoldDB" id="A0AAW1R753"/>
<evidence type="ECO:0000313" key="3">
    <source>
        <dbReference type="Proteomes" id="UP001489004"/>
    </source>
</evidence>
<sequence length="76" mass="8176">MFFCPLRAAFLRCLFRHGICLQTAQFSSAASEVVTSLAEASRRATVVKVLDLSRSSDLLCVNLLCEKVATGAGPAR</sequence>
<dbReference type="EMBL" id="JALJOR010000001">
    <property type="protein sequence ID" value="KAK9829612.1"/>
    <property type="molecule type" value="Genomic_DNA"/>
</dbReference>
<gene>
    <name evidence="2" type="ORF">WJX72_006877</name>
</gene>
<proteinExistence type="predicted"/>
<organism evidence="2 3">
    <name type="scientific">[Myrmecia] bisecta</name>
    <dbReference type="NCBI Taxonomy" id="41462"/>
    <lineage>
        <taxon>Eukaryota</taxon>
        <taxon>Viridiplantae</taxon>
        <taxon>Chlorophyta</taxon>
        <taxon>core chlorophytes</taxon>
        <taxon>Trebouxiophyceae</taxon>
        <taxon>Trebouxiales</taxon>
        <taxon>Trebouxiaceae</taxon>
        <taxon>Myrmecia</taxon>
    </lineage>
</organism>
<keyword evidence="1" id="KW-0732">Signal</keyword>
<feature type="chain" id="PRO_5043867247" description="Secreted protein" evidence="1">
    <location>
        <begin position="30"/>
        <end position="76"/>
    </location>
</feature>
<name>A0AAW1R753_9CHLO</name>
<protein>
    <recommendedName>
        <fullName evidence="4">Secreted protein</fullName>
    </recommendedName>
</protein>
<evidence type="ECO:0000313" key="2">
    <source>
        <dbReference type="EMBL" id="KAK9829612.1"/>
    </source>
</evidence>
<keyword evidence="3" id="KW-1185">Reference proteome</keyword>
<reference evidence="2 3" key="1">
    <citation type="journal article" date="2024" name="Nat. Commun.">
        <title>Phylogenomics reveals the evolutionary origins of lichenization in chlorophyte algae.</title>
        <authorList>
            <person name="Puginier C."/>
            <person name="Libourel C."/>
            <person name="Otte J."/>
            <person name="Skaloud P."/>
            <person name="Haon M."/>
            <person name="Grisel S."/>
            <person name="Petersen M."/>
            <person name="Berrin J.G."/>
            <person name="Delaux P.M."/>
            <person name="Dal Grande F."/>
            <person name="Keller J."/>
        </authorList>
    </citation>
    <scope>NUCLEOTIDE SEQUENCE [LARGE SCALE GENOMIC DNA]</scope>
    <source>
        <strain evidence="2 3">SAG 2043</strain>
    </source>
</reference>
<feature type="signal peptide" evidence="1">
    <location>
        <begin position="1"/>
        <end position="29"/>
    </location>
</feature>
<dbReference type="Proteomes" id="UP001489004">
    <property type="component" value="Unassembled WGS sequence"/>
</dbReference>
<evidence type="ECO:0008006" key="4">
    <source>
        <dbReference type="Google" id="ProtNLM"/>
    </source>
</evidence>
<accession>A0AAW1R753</accession>